<feature type="region of interest" description="Disordered" evidence="2">
    <location>
        <begin position="116"/>
        <end position="144"/>
    </location>
</feature>
<evidence type="ECO:0000313" key="4">
    <source>
        <dbReference type="Proteomes" id="UP000177088"/>
    </source>
</evidence>
<protein>
    <submittedName>
        <fullName evidence="3">Uncharacterized protein</fullName>
    </submittedName>
</protein>
<accession>A0A1F7U7D0</accession>
<dbReference type="Proteomes" id="UP000177088">
    <property type="component" value="Unassembled WGS sequence"/>
</dbReference>
<name>A0A1F7U7D0_9BACT</name>
<keyword evidence="1" id="KW-0175">Coiled coil</keyword>
<evidence type="ECO:0000313" key="3">
    <source>
        <dbReference type="EMBL" id="OGL73654.1"/>
    </source>
</evidence>
<feature type="coiled-coil region" evidence="1">
    <location>
        <begin position="25"/>
        <end position="58"/>
    </location>
</feature>
<dbReference type="EMBL" id="MGEA01000052">
    <property type="protein sequence ID" value="OGL73654.1"/>
    <property type="molecule type" value="Genomic_DNA"/>
</dbReference>
<reference evidence="3 4" key="1">
    <citation type="journal article" date="2016" name="Nat. Commun.">
        <title>Thousands of microbial genomes shed light on interconnected biogeochemical processes in an aquifer system.</title>
        <authorList>
            <person name="Anantharaman K."/>
            <person name="Brown C.T."/>
            <person name="Hug L.A."/>
            <person name="Sharon I."/>
            <person name="Castelle C.J."/>
            <person name="Probst A.J."/>
            <person name="Thomas B.C."/>
            <person name="Singh A."/>
            <person name="Wilkins M.J."/>
            <person name="Karaoz U."/>
            <person name="Brodie E.L."/>
            <person name="Williams K.H."/>
            <person name="Hubbard S.S."/>
            <person name="Banfield J.F."/>
        </authorList>
    </citation>
    <scope>NUCLEOTIDE SEQUENCE [LARGE SCALE GENOMIC DNA]</scope>
</reference>
<evidence type="ECO:0000256" key="1">
    <source>
        <dbReference type="SAM" id="Coils"/>
    </source>
</evidence>
<organism evidence="3 4">
    <name type="scientific">Candidatus Uhrbacteria bacterium RIFCSPHIGHO2_02_FULL_60_10</name>
    <dbReference type="NCBI Taxonomy" id="1802392"/>
    <lineage>
        <taxon>Bacteria</taxon>
        <taxon>Candidatus Uhriibacteriota</taxon>
    </lineage>
</organism>
<dbReference type="AlphaFoldDB" id="A0A1F7U7D0"/>
<sequence length="144" mass="16731">MRDLKSVHGDLQIKTRERKKMMRAFQDELAQNREYQEMKEQLEKMREKKKSIENATKAEAWGDAGKLDLLRLEIKDGKHLLSDIALTMYAEGKPVEIVDADDVRWLPEFSVKFKKDQDSAETAKEKANSRRSESFADDKVPQMA</sequence>
<proteinExistence type="predicted"/>
<evidence type="ECO:0000256" key="2">
    <source>
        <dbReference type="SAM" id="MobiDB-lite"/>
    </source>
</evidence>
<comment type="caution">
    <text evidence="3">The sequence shown here is derived from an EMBL/GenBank/DDBJ whole genome shotgun (WGS) entry which is preliminary data.</text>
</comment>
<gene>
    <name evidence="3" type="ORF">A3C96_02140</name>
</gene>